<dbReference type="Pfam" id="PF03188">
    <property type="entry name" value="Cytochrom_B561"/>
    <property type="match status" value="1"/>
</dbReference>
<reference evidence="9 10" key="1">
    <citation type="submission" date="2016-11" db="EMBL/GenBank/DDBJ databases">
        <title>The macronuclear genome of Stentor coeruleus: a giant cell with tiny introns.</title>
        <authorList>
            <person name="Slabodnick M."/>
            <person name="Ruby J.G."/>
            <person name="Reiff S.B."/>
            <person name="Swart E.C."/>
            <person name="Gosai S."/>
            <person name="Prabakaran S."/>
            <person name="Witkowska E."/>
            <person name="Larue G.E."/>
            <person name="Fisher S."/>
            <person name="Freeman R.M."/>
            <person name="Gunawardena J."/>
            <person name="Chu W."/>
            <person name="Stover N.A."/>
            <person name="Gregory B.D."/>
            <person name="Nowacki M."/>
            <person name="Derisi J."/>
            <person name="Roy S.W."/>
            <person name="Marshall W.F."/>
            <person name="Sood P."/>
        </authorList>
    </citation>
    <scope>NUCLEOTIDE SEQUENCE [LARGE SCALE GENOMIC DNA]</scope>
    <source>
        <strain evidence="9">WM001</strain>
    </source>
</reference>
<dbReference type="Proteomes" id="UP000187209">
    <property type="component" value="Unassembled WGS sequence"/>
</dbReference>
<dbReference type="GO" id="GO:0016020">
    <property type="term" value="C:membrane"/>
    <property type="evidence" value="ECO:0007669"/>
    <property type="project" value="UniProtKB-SubCell"/>
</dbReference>
<gene>
    <name evidence="9" type="ORF">SteCoe_22929</name>
</gene>
<feature type="transmembrane region" description="Helical" evidence="7">
    <location>
        <begin position="100"/>
        <end position="121"/>
    </location>
</feature>
<feature type="transmembrane region" description="Helical" evidence="7">
    <location>
        <begin position="38"/>
        <end position="56"/>
    </location>
</feature>
<feature type="transmembrane region" description="Helical" evidence="7">
    <location>
        <begin position="68"/>
        <end position="88"/>
    </location>
</feature>
<evidence type="ECO:0000256" key="5">
    <source>
        <dbReference type="ARBA" id="ARBA00022989"/>
    </source>
</evidence>
<keyword evidence="2" id="KW-0813">Transport</keyword>
<feature type="domain" description="Cytochrome b561" evidence="8">
    <location>
        <begin position="65"/>
        <end position="164"/>
    </location>
</feature>
<evidence type="ECO:0000256" key="6">
    <source>
        <dbReference type="ARBA" id="ARBA00023136"/>
    </source>
</evidence>
<dbReference type="EMBL" id="MPUH01000573">
    <property type="protein sequence ID" value="OMJ77492.1"/>
    <property type="molecule type" value="Genomic_DNA"/>
</dbReference>
<evidence type="ECO:0000313" key="10">
    <source>
        <dbReference type="Proteomes" id="UP000187209"/>
    </source>
</evidence>
<name>A0A1R2BL59_9CILI</name>
<keyword evidence="10" id="KW-1185">Reference proteome</keyword>
<evidence type="ECO:0000256" key="2">
    <source>
        <dbReference type="ARBA" id="ARBA00022448"/>
    </source>
</evidence>
<keyword evidence="6 7" id="KW-0472">Membrane</keyword>
<dbReference type="InterPro" id="IPR006593">
    <property type="entry name" value="Cyt_b561/ferric_Rdtase_TM"/>
</dbReference>
<evidence type="ECO:0000256" key="4">
    <source>
        <dbReference type="ARBA" id="ARBA00022982"/>
    </source>
</evidence>
<evidence type="ECO:0000313" key="9">
    <source>
        <dbReference type="EMBL" id="OMJ77492.1"/>
    </source>
</evidence>
<evidence type="ECO:0000259" key="8">
    <source>
        <dbReference type="Pfam" id="PF03188"/>
    </source>
</evidence>
<comment type="subcellular location">
    <subcellularLocation>
        <location evidence="1">Membrane</location>
    </subcellularLocation>
</comment>
<organism evidence="9 10">
    <name type="scientific">Stentor coeruleus</name>
    <dbReference type="NCBI Taxonomy" id="5963"/>
    <lineage>
        <taxon>Eukaryota</taxon>
        <taxon>Sar</taxon>
        <taxon>Alveolata</taxon>
        <taxon>Ciliophora</taxon>
        <taxon>Postciliodesmatophora</taxon>
        <taxon>Heterotrichea</taxon>
        <taxon>Heterotrichida</taxon>
        <taxon>Stentoridae</taxon>
        <taxon>Stentor</taxon>
    </lineage>
</organism>
<proteinExistence type="predicted"/>
<keyword evidence="5 7" id="KW-1133">Transmembrane helix</keyword>
<dbReference type="Gene3D" id="1.20.120.1770">
    <property type="match status" value="1"/>
</dbReference>
<evidence type="ECO:0000256" key="1">
    <source>
        <dbReference type="ARBA" id="ARBA00004370"/>
    </source>
</evidence>
<dbReference type="AlphaFoldDB" id="A0A1R2BL59"/>
<keyword evidence="3 7" id="KW-0812">Transmembrane</keyword>
<evidence type="ECO:0000256" key="7">
    <source>
        <dbReference type="SAM" id="Phobius"/>
    </source>
</evidence>
<feature type="transmembrane region" description="Helical" evidence="7">
    <location>
        <begin position="133"/>
        <end position="159"/>
    </location>
</feature>
<protein>
    <recommendedName>
        <fullName evidence="8">Cytochrome b561 domain-containing protein</fullName>
    </recommendedName>
</protein>
<sequence length="212" mass="25022">MHHNELHEHLHSQKAIESELNEMKNRQYWENVREKSQFYMSTTTLPFLFVLAWILIQGGNCSIPLHSWLCYFCLIFLCIAIILVIYWVWGNQEVRKFIEHILACLSVVQFGLYLVGCLWFFSGKNDCKAKWYSGYLIGLFMIIYFFVQLGLGIIIFFFAKTEANEHSSNKNQRISRKGTREMQSTPLHAQVHSHEAQGHQHYRLSNIQVKHH</sequence>
<comment type="caution">
    <text evidence="9">The sequence shown here is derived from an EMBL/GenBank/DDBJ whole genome shotgun (WGS) entry which is preliminary data.</text>
</comment>
<evidence type="ECO:0000256" key="3">
    <source>
        <dbReference type="ARBA" id="ARBA00022692"/>
    </source>
</evidence>
<keyword evidence="4" id="KW-0249">Electron transport</keyword>
<accession>A0A1R2BL59</accession>